<dbReference type="InterPro" id="IPR036561">
    <property type="entry name" value="MAM33_sf"/>
</dbReference>
<dbReference type="Proteomes" id="UP000612055">
    <property type="component" value="Unassembled WGS sequence"/>
</dbReference>
<feature type="compositionally biased region" description="Acidic residues" evidence="1">
    <location>
        <begin position="42"/>
        <end position="58"/>
    </location>
</feature>
<evidence type="ECO:0000256" key="1">
    <source>
        <dbReference type="SAM" id="MobiDB-lite"/>
    </source>
</evidence>
<comment type="caution">
    <text evidence="2">The sequence shown here is derived from an EMBL/GenBank/DDBJ whole genome shotgun (WGS) entry which is preliminary data.</text>
</comment>
<dbReference type="PANTHER" id="PTHR10826:SF1">
    <property type="entry name" value="COMPLEMENT COMPONENT 1 Q SUBCOMPONENT-BINDING PROTEIN, MITOCHONDRIAL"/>
    <property type="match status" value="1"/>
</dbReference>
<evidence type="ECO:0000313" key="3">
    <source>
        <dbReference type="Proteomes" id="UP000612055"/>
    </source>
</evidence>
<dbReference type="GO" id="GO:0005759">
    <property type="term" value="C:mitochondrial matrix"/>
    <property type="evidence" value="ECO:0007669"/>
    <property type="project" value="InterPro"/>
</dbReference>
<dbReference type="OrthoDB" id="278212at2759"/>
<dbReference type="Gene3D" id="3.10.280.10">
    <property type="entry name" value="Mitochondrial glycoprotein"/>
    <property type="match status" value="1"/>
</dbReference>
<evidence type="ECO:0000313" key="2">
    <source>
        <dbReference type="EMBL" id="KAG2485139.1"/>
    </source>
</evidence>
<sequence>MSPPPNDFELADESGTSAFILAKRFGKEEILVRVNLDSQPDFGEDEDEDEYEEEDEEGLPVEFSVTIGKDGDDVLTFECESDGEYLTIHNVSLEAMDREEEAGPPPYAGPLFEDLDDTLQQAFVDYLEERGVNAYLGEWIRIYLKDKSSLEYQKWLGRVREFIAR</sequence>
<dbReference type="Pfam" id="PF02330">
    <property type="entry name" value="MAM33"/>
    <property type="match status" value="1"/>
</dbReference>
<accession>A0A836BRS7</accession>
<reference evidence="2" key="1">
    <citation type="journal article" date="2020" name="bioRxiv">
        <title>Comparative genomics of Chlamydomonas.</title>
        <authorList>
            <person name="Craig R.J."/>
            <person name="Hasan A.R."/>
            <person name="Ness R.W."/>
            <person name="Keightley P.D."/>
        </authorList>
    </citation>
    <scope>NUCLEOTIDE SEQUENCE</scope>
    <source>
        <strain evidence="2">CCAP 11/70</strain>
    </source>
</reference>
<name>A0A836BRS7_9CHLO</name>
<gene>
    <name evidence="2" type="ORF">HYH03_016125</name>
</gene>
<feature type="region of interest" description="Disordered" evidence="1">
    <location>
        <begin position="36"/>
        <end position="58"/>
    </location>
</feature>
<organism evidence="2 3">
    <name type="scientific">Edaphochlamys debaryana</name>
    <dbReference type="NCBI Taxonomy" id="47281"/>
    <lineage>
        <taxon>Eukaryota</taxon>
        <taxon>Viridiplantae</taxon>
        <taxon>Chlorophyta</taxon>
        <taxon>core chlorophytes</taxon>
        <taxon>Chlorophyceae</taxon>
        <taxon>CS clade</taxon>
        <taxon>Chlamydomonadales</taxon>
        <taxon>Chlamydomonadales incertae sedis</taxon>
        <taxon>Edaphochlamys</taxon>
    </lineage>
</organism>
<dbReference type="InterPro" id="IPR003428">
    <property type="entry name" value="MAM33"/>
</dbReference>
<protein>
    <submittedName>
        <fullName evidence="2">Uncharacterized protein</fullName>
    </submittedName>
</protein>
<dbReference type="SUPFAM" id="SSF54529">
    <property type="entry name" value="Mitochondrial glycoprotein MAM33-like"/>
    <property type="match status" value="1"/>
</dbReference>
<dbReference type="PANTHER" id="PTHR10826">
    <property type="entry name" value="COMPLEMENT COMPONENT 1"/>
    <property type="match status" value="1"/>
</dbReference>
<dbReference type="AlphaFoldDB" id="A0A836BRS7"/>
<dbReference type="EMBL" id="JAEHOE010000135">
    <property type="protein sequence ID" value="KAG2485139.1"/>
    <property type="molecule type" value="Genomic_DNA"/>
</dbReference>
<proteinExistence type="predicted"/>
<keyword evidence="3" id="KW-1185">Reference proteome</keyword>